<dbReference type="InterPro" id="IPR050922">
    <property type="entry name" value="LytR/CpsA/Psr_CW_biosynth"/>
</dbReference>
<feature type="domain" description="Cell envelope-related transcriptional attenuator" evidence="3">
    <location>
        <begin position="78"/>
        <end position="220"/>
    </location>
</feature>
<feature type="chain" id="PRO_5015594845" evidence="2">
    <location>
        <begin position="20"/>
        <end position="318"/>
    </location>
</feature>
<reference evidence="5" key="1">
    <citation type="submission" date="2018-04" db="EMBL/GenBank/DDBJ databases">
        <authorList>
            <person name="Liu S."/>
            <person name="Wang Z."/>
            <person name="Li J."/>
        </authorList>
    </citation>
    <scope>NUCLEOTIDE SEQUENCE [LARGE SCALE GENOMIC DNA]</scope>
    <source>
        <strain evidence="5">622</strain>
    </source>
</reference>
<feature type="signal peptide" evidence="2">
    <location>
        <begin position="1"/>
        <end position="19"/>
    </location>
</feature>
<gene>
    <name evidence="4" type="ORF">DF223_05975</name>
</gene>
<evidence type="ECO:0000313" key="5">
    <source>
        <dbReference type="Proteomes" id="UP000244962"/>
    </source>
</evidence>
<dbReference type="Pfam" id="PF03816">
    <property type="entry name" value="LytR_cpsA_psr"/>
    <property type="match status" value="1"/>
</dbReference>
<comment type="similarity">
    <text evidence="1">Belongs to the LytR/CpsA/Psr (LCP) family.</text>
</comment>
<comment type="caution">
    <text evidence="4">The sequence shown here is derived from an EMBL/GenBank/DDBJ whole genome shotgun (WGS) entry which is preliminary data.</text>
</comment>
<dbReference type="InterPro" id="IPR004474">
    <property type="entry name" value="LytR_CpsA_psr"/>
</dbReference>
<dbReference type="PANTHER" id="PTHR33392">
    <property type="entry name" value="POLYISOPRENYL-TEICHOIC ACID--PEPTIDOGLYCAN TEICHOIC ACID TRANSFERASE TAGU"/>
    <property type="match status" value="1"/>
</dbReference>
<dbReference type="NCBIfam" id="TIGR00350">
    <property type="entry name" value="lytR_cpsA_psr"/>
    <property type="match status" value="1"/>
</dbReference>
<keyword evidence="5" id="KW-1185">Reference proteome</keyword>
<dbReference type="EMBL" id="QEFB01000004">
    <property type="protein sequence ID" value="PWC07625.1"/>
    <property type="molecule type" value="Genomic_DNA"/>
</dbReference>
<dbReference type="Gene3D" id="3.40.630.190">
    <property type="entry name" value="LCP protein"/>
    <property type="match status" value="1"/>
</dbReference>
<evidence type="ECO:0000259" key="3">
    <source>
        <dbReference type="Pfam" id="PF03816"/>
    </source>
</evidence>
<dbReference type="PANTHER" id="PTHR33392:SF6">
    <property type="entry name" value="POLYISOPRENYL-TEICHOIC ACID--PEPTIDOGLYCAN TEICHOIC ACID TRANSFERASE TAGU"/>
    <property type="match status" value="1"/>
</dbReference>
<dbReference type="Proteomes" id="UP000244962">
    <property type="component" value="Unassembled WGS sequence"/>
</dbReference>
<proteinExistence type="inferred from homology"/>
<name>A0A2U1TFE5_9MICO</name>
<evidence type="ECO:0000256" key="2">
    <source>
        <dbReference type="SAM" id="SignalP"/>
    </source>
</evidence>
<accession>A0A2U1TFE5</accession>
<evidence type="ECO:0000313" key="4">
    <source>
        <dbReference type="EMBL" id="PWC07625.1"/>
    </source>
</evidence>
<sequence>MISLAILLILVVTAGVVFAATVSTSFTSKSKTIEEVFPEEAARPPAATGAAASAQNILLLGSDTRGKVDSLDDAAGERSDTMMIAHIPANRDHIYIMSIMRDSWVEIPGHGENKINAALALGGVPLVVQTVETLISARIDRVAIIDFEGFKGVTDALGGVDVEVSDTFTRGKHTFTQGVQHLDGEQALVFVRERYSFFDGDFQRARNQQAYLKGVLNQILSADTLLDPGKISGLVSAIAPYLTVDDGFTPIYVAGLGLELRDLRSADLTFFTAPTAGTGTSSDGQSIVNLDPARMPIVQEAFRTDTLHTYQPAFETTG</sequence>
<keyword evidence="2" id="KW-0732">Signal</keyword>
<protein>
    <submittedName>
        <fullName evidence="4">Transcriptional regulator</fullName>
    </submittedName>
</protein>
<evidence type="ECO:0000256" key="1">
    <source>
        <dbReference type="ARBA" id="ARBA00006068"/>
    </source>
</evidence>
<dbReference type="AlphaFoldDB" id="A0A2U1TFE5"/>
<organism evidence="4 5">
    <name type="scientific">Mycetocola zhujimingii</name>
    <dbReference type="NCBI Taxonomy" id="2079792"/>
    <lineage>
        <taxon>Bacteria</taxon>
        <taxon>Bacillati</taxon>
        <taxon>Actinomycetota</taxon>
        <taxon>Actinomycetes</taxon>
        <taxon>Micrococcales</taxon>
        <taxon>Microbacteriaceae</taxon>
        <taxon>Mycetocola</taxon>
    </lineage>
</organism>